<feature type="transmembrane region" description="Helical" evidence="4">
    <location>
        <begin position="346"/>
        <end position="369"/>
    </location>
</feature>
<dbReference type="AlphaFoldDB" id="A0AAV4QZH1"/>
<keyword evidence="6" id="KW-1185">Reference proteome</keyword>
<sequence length="425" mass="46482">MTNLSLKHLRIIKTCNLYASSIASGISMAVIGPTLLNLQEIVHTDIEHIALIYDGRSSGYLVGSLVGGVLFDVTPRKQFLMTVFNFLIAVSLLAVPWCRSMGTIAGWLVINGLSMGALDTGLNVCCLNLWGQDCGPFYQALHFMYGFGSLLAPLIASPFLDDYHETTSMNDSMSFTGNTSTWDSVELIVNTSNTLTWDSVGLTVDTSNTSTWDSVELTGNISNTYQNDKFPSITYAYTIIGIYAFVVTVAFFIVCIISPLDASGNKNEANKTKQNGFMFISMIVTLTFLLLFFETGTEIGFAQMVTAYSVKGPLKLTAVAGSYITSAYWAAFTLSRFSSIFLAIKFSSLSVVVLDLTFFTAGTVVLLFWAGSKEWCLWLATILLGIGIASFMLQLSHGLNVTSTSPIKFLDYLQLVLLLVKWSSR</sequence>
<keyword evidence="3 4" id="KW-0472">Membrane</keyword>
<dbReference type="EMBL" id="BPLQ01005332">
    <property type="protein sequence ID" value="GIY14221.1"/>
    <property type="molecule type" value="Genomic_DNA"/>
</dbReference>
<feature type="transmembrane region" description="Helical" evidence="4">
    <location>
        <begin position="142"/>
        <end position="160"/>
    </location>
</feature>
<feature type="transmembrane region" description="Helical" evidence="4">
    <location>
        <begin position="235"/>
        <end position="257"/>
    </location>
</feature>
<dbReference type="PANTHER" id="PTHR23121:SF9">
    <property type="entry name" value="SODIUM-DEPENDENT GLUCOSE TRANSPORTER 1"/>
    <property type="match status" value="1"/>
</dbReference>
<evidence type="ECO:0000313" key="5">
    <source>
        <dbReference type="EMBL" id="GIY14221.1"/>
    </source>
</evidence>
<keyword evidence="5" id="KW-0762">Sugar transport</keyword>
<dbReference type="Gene3D" id="1.20.1250.20">
    <property type="entry name" value="MFS general substrate transporter like domains"/>
    <property type="match status" value="1"/>
</dbReference>
<dbReference type="InterPro" id="IPR036259">
    <property type="entry name" value="MFS_trans_sf"/>
</dbReference>
<dbReference type="PANTHER" id="PTHR23121">
    <property type="entry name" value="SODIUM-DEPENDENT GLUCOSE TRANSPORTER 1"/>
    <property type="match status" value="1"/>
</dbReference>
<evidence type="ECO:0000256" key="3">
    <source>
        <dbReference type="ARBA" id="ARBA00023136"/>
    </source>
</evidence>
<proteinExistence type="predicted"/>
<evidence type="ECO:0000256" key="1">
    <source>
        <dbReference type="ARBA" id="ARBA00022692"/>
    </source>
</evidence>
<evidence type="ECO:0000256" key="2">
    <source>
        <dbReference type="ARBA" id="ARBA00022989"/>
    </source>
</evidence>
<evidence type="ECO:0000313" key="6">
    <source>
        <dbReference type="Proteomes" id="UP001054837"/>
    </source>
</evidence>
<name>A0AAV4QZH1_9ARAC</name>
<reference evidence="5 6" key="1">
    <citation type="submission" date="2021-06" db="EMBL/GenBank/DDBJ databases">
        <title>Caerostris darwini draft genome.</title>
        <authorList>
            <person name="Kono N."/>
            <person name="Arakawa K."/>
        </authorList>
    </citation>
    <scope>NUCLEOTIDE SEQUENCE [LARGE SCALE GENOMIC DNA]</scope>
</reference>
<accession>A0AAV4QZH1</accession>
<feature type="transmembrane region" description="Helical" evidence="4">
    <location>
        <begin position="277"/>
        <end position="293"/>
    </location>
</feature>
<feature type="transmembrane region" description="Helical" evidence="4">
    <location>
        <begin position="313"/>
        <end position="334"/>
    </location>
</feature>
<gene>
    <name evidence="5" type="primary">Mfsd4b1</name>
    <name evidence="5" type="ORF">CDAR_505271</name>
</gene>
<keyword evidence="1 4" id="KW-0812">Transmembrane</keyword>
<dbReference type="Proteomes" id="UP001054837">
    <property type="component" value="Unassembled WGS sequence"/>
</dbReference>
<dbReference type="SUPFAM" id="SSF103473">
    <property type="entry name" value="MFS general substrate transporter"/>
    <property type="match status" value="1"/>
</dbReference>
<evidence type="ECO:0000256" key="4">
    <source>
        <dbReference type="SAM" id="Phobius"/>
    </source>
</evidence>
<organism evidence="5 6">
    <name type="scientific">Caerostris darwini</name>
    <dbReference type="NCBI Taxonomy" id="1538125"/>
    <lineage>
        <taxon>Eukaryota</taxon>
        <taxon>Metazoa</taxon>
        <taxon>Ecdysozoa</taxon>
        <taxon>Arthropoda</taxon>
        <taxon>Chelicerata</taxon>
        <taxon>Arachnida</taxon>
        <taxon>Araneae</taxon>
        <taxon>Araneomorphae</taxon>
        <taxon>Entelegynae</taxon>
        <taxon>Araneoidea</taxon>
        <taxon>Araneidae</taxon>
        <taxon>Caerostris</taxon>
    </lineage>
</organism>
<feature type="transmembrane region" description="Helical" evidence="4">
    <location>
        <begin position="79"/>
        <end position="98"/>
    </location>
</feature>
<protein>
    <submittedName>
        <fullName evidence="5">Sodium-dependent glucose transporter 1A</fullName>
    </submittedName>
</protein>
<keyword evidence="5" id="KW-0813">Transport</keyword>
<feature type="transmembrane region" description="Helical" evidence="4">
    <location>
        <begin position="375"/>
        <end position="393"/>
    </location>
</feature>
<comment type="caution">
    <text evidence="5">The sequence shown here is derived from an EMBL/GenBank/DDBJ whole genome shotgun (WGS) entry which is preliminary data.</text>
</comment>
<keyword evidence="2 4" id="KW-1133">Transmembrane helix</keyword>